<sequence>MGATAVVSCVALGAAGYAPGLGTLAAALFVLGLAYGSWDVAMNVQGSAVDRRAGREWMPRYHACWSLGSIAGAAAGSLAARGGLGVGPHLALAAAASLVVTYAGLGWYLDERADAPGTPSDGERGRPRLARGLLLIGALTCCATIAEGAAGDWLALYLDTERGQSQASAALGFTVFAAAMTGGRFLGTAVVARLGRAGAVRAGGLLGVAGVAGTVLPAWTPLAYAGALLWGLGICLVFPAAVSAAGDTARPAEAIAVVTSIGYGSILVGPPLIGAVADVAGLGRALLLLAVLAAAVAALAPALRVRRSPP</sequence>
<dbReference type="Pfam" id="PF07690">
    <property type="entry name" value="MFS_1"/>
    <property type="match status" value="1"/>
</dbReference>
<keyword evidence="2 5" id="KW-0812">Transmembrane</keyword>
<feature type="transmembrane region" description="Helical" evidence="5">
    <location>
        <begin position="26"/>
        <end position="44"/>
    </location>
</feature>
<dbReference type="PANTHER" id="PTHR23514">
    <property type="entry name" value="BYPASS OF STOP CODON PROTEIN 6"/>
    <property type="match status" value="1"/>
</dbReference>
<keyword evidence="3 5" id="KW-1133">Transmembrane helix</keyword>
<reference evidence="7" key="1">
    <citation type="journal article" date="2019" name="Int. J. Syst. Evol. Microbiol.">
        <title>The Global Catalogue of Microorganisms (GCM) 10K type strain sequencing project: providing services to taxonomists for standard genome sequencing and annotation.</title>
        <authorList>
            <consortium name="The Broad Institute Genomics Platform"/>
            <consortium name="The Broad Institute Genome Sequencing Center for Infectious Disease"/>
            <person name="Wu L."/>
            <person name="Ma J."/>
        </authorList>
    </citation>
    <scope>NUCLEOTIDE SEQUENCE [LARGE SCALE GENOMIC DNA]</scope>
    <source>
        <strain evidence="7">JCM 17441</strain>
    </source>
</reference>
<name>A0ABP8D365_9ACTN</name>
<feature type="transmembrane region" description="Helical" evidence="5">
    <location>
        <begin position="222"/>
        <end position="242"/>
    </location>
</feature>
<proteinExistence type="predicted"/>
<evidence type="ECO:0000256" key="2">
    <source>
        <dbReference type="ARBA" id="ARBA00022692"/>
    </source>
</evidence>
<dbReference type="Proteomes" id="UP001500620">
    <property type="component" value="Unassembled WGS sequence"/>
</dbReference>
<keyword evidence="4 5" id="KW-0472">Membrane</keyword>
<evidence type="ECO:0000256" key="1">
    <source>
        <dbReference type="ARBA" id="ARBA00004141"/>
    </source>
</evidence>
<evidence type="ECO:0008006" key="8">
    <source>
        <dbReference type="Google" id="ProtNLM"/>
    </source>
</evidence>
<evidence type="ECO:0000313" key="6">
    <source>
        <dbReference type="EMBL" id="GAA4246418.1"/>
    </source>
</evidence>
<keyword evidence="7" id="KW-1185">Reference proteome</keyword>
<evidence type="ECO:0000256" key="4">
    <source>
        <dbReference type="ARBA" id="ARBA00023136"/>
    </source>
</evidence>
<feature type="transmembrane region" description="Helical" evidence="5">
    <location>
        <begin position="198"/>
        <end position="216"/>
    </location>
</feature>
<feature type="transmembrane region" description="Helical" evidence="5">
    <location>
        <begin position="90"/>
        <end position="109"/>
    </location>
</feature>
<evidence type="ECO:0000256" key="5">
    <source>
        <dbReference type="SAM" id="Phobius"/>
    </source>
</evidence>
<dbReference type="PANTHER" id="PTHR23514:SF13">
    <property type="entry name" value="INNER MEMBRANE PROTEIN YBJJ"/>
    <property type="match status" value="1"/>
</dbReference>
<dbReference type="InterPro" id="IPR011701">
    <property type="entry name" value="MFS"/>
</dbReference>
<protein>
    <recommendedName>
        <fullName evidence="8">MFS transporter</fullName>
    </recommendedName>
</protein>
<dbReference type="Gene3D" id="1.20.1250.20">
    <property type="entry name" value="MFS general substrate transporter like domains"/>
    <property type="match status" value="1"/>
</dbReference>
<feature type="transmembrane region" description="Helical" evidence="5">
    <location>
        <begin position="64"/>
        <end position="84"/>
    </location>
</feature>
<evidence type="ECO:0000256" key="3">
    <source>
        <dbReference type="ARBA" id="ARBA00022989"/>
    </source>
</evidence>
<organism evidence="6 7">
    <name type="scientific">Dactylosporangium darangshiense</name>
    <dbReference type="NCBI Taxonomy" id="579108"/>
    <lineage>
        <taxon>Bacteria</taxon>
        <taxon>Bacillati</taxon>
        <taxon>Actinomycetota</taxon>
        <taxon>Actinomycetes</taxon>
        <taxon>Micromonosporales</taxon>
        <taxon>Micromonosporaceae</taxon>
        <taxon>Dactylosporangium</taxon>
    </lineage>
</organism>
<feature type="transmembrane region" description="Helical" evidence="5">
    <location>
        <begin position="285"/>
        <end position="303"/>
    </location>
</feature>
<dbReference type="InterPro" id="IPR051788">
    <property type="entry name" value="MFS_Transporter"/>
</dbReference>
<feature type="transmembrane region" description="Helical" evidence="5">
    <location>
        <begin position="129"/>
        <end position="146"/>
    </location>
</feature>
<dbReference type="EMBL" id="BAABAT010000003">
    <property type="protein sequence ID" value="GAA4246418.1"/>
    <property type="molecule type" value="Genomic_DNA"/>
</dbReference>
<dbReference type="RefSeq" id="WP_345123129.1">
    <property type="nucleotide sequence ID" value="NZ_BAABAT010000003.1"/>
</dbReference>
<dbReference type="InterPro" id="IPR036259">
    <property type="entry name" value="MFS_trans_sf"/>
</dbReference>
<comment type="subcellular location">
    <subcellularLocation>
        <location evidence="1">Membrane</location>
        <topology evidence="1">Multi-pass membrane protein</topology>
    </subcellularLocation>
</comment>
<comment type="caution">
    <text evidence="6">The sequence shown here is derived from an EMBL/GenBank/DDBJ whole genome shotgun (WGS) entry which is preliminary data.</text>
</comment>
<evidence type="ECO:0000313" key="7">
    <source>
        <dbReference type="Proteomes" id="UP001500620"/>
    </source>
</evidence>
<accession>A0ABP8D365</accession>
<feature type="transmembrane region" description="Helical" evidence="5">
    <location>
        <begin position="254"/>
        <end position="273"/>
    </location>
</feature>
<gene>
    <name evidence="6" type="ORF">GCM10022255_017560</name>
</gene>
<dbReference type="SUPFAM" id="SSF103473">
    <property type="entry name" value="MFS general substrate transporter"/>
    <property type="match status" value="1"/>
</dbReference>
<feature type="transmembrane region" description="Helical" evidence="5">
    <location>
        <begin position="166"/>
        <end position="186"/>
    </location>
</feature>